<dbReference type="RefSeq" id="WP_106186245.1">
    <property type="nucleotide sequence ID" value="NZ_PVTF01000002.1"/>
</dbReference>
<evidence type="ECO:0000313" key="4">
    <source>
        <dbReference type="EMBL" id="PRY44639.1"/>
    </source>
</evidence>
<dbReference type="GO" id="GO:0016651">
    <property type="term" value="F:oxidoreductase activity, acting on NAD(P)H"/>
    <property type="evidence" value="ECO:0007669"/>
    <property type="project" value="TreeGrafter"/>
</dbReference>
<dbReference type="Pfam" id="PF13602">
    <property type="entry name" value="ADH_zinc_N_2"/>
    <property type="match status" value="1"/>
</dbReference>
<accession>A0A2T0TG70</accession>
<dbReference type="SUPFAM" id="SSF50129">
    <property type="entry name" value="GroES-like"/>
    <property type="match status" value="1"/>
</dbReference>
<dbReference type="Gene3D" id="3.90.180.10">
    <property type="entry name" value="Medium-chain alcohol dehydrogenases, catalytic domain"/>
    <property type="match status" value="1"/>
</dbReference>
<evidence type="ECO:0000256" key="1">
    <source>
        <dbReference type="ARBA" id="ARBA00022857"/>
    </source>
</evidence>
<name>A0A2T0TG70_9PSEU</name>
<dbReference type="SUPFAM" id="SSF51735">
    <property type="entry name" value="NAD(P)-binding Rossmann-fold domains"/>
    <property type="match status" value="1"/>
</dbReference>
<dbReference type="InterPro" id="IPR036291">
    <property type="entry name" value="NAD(P)-bd_dom_sf"/>
</dbReference>
<dbReference type="GO" id="GO:0070402">
    <property type="term" value="F:NADPH binding"/>
    <property type="evidence" value="ECO:0007669"/>
    <property type="project" value="TreeGrafter"/>
</dbReference>
<evidence type="ECO:0000256" key="2">
    <source>
        <dbReference type="ARBA" id="ARBA00023002"/>
    </source>
</evidence>
<dbReference type="PANTHER" id="PTHR48106:SF18">
    <property type="entry name" value="QUINONE OXIDOREDUCTASE PIG3"/>
    <property type="match status" value="1"/>
</dbReference>
<protein>
    <submittedName>
        <fullName evidence="4">NADPH:quinone reductase-like Zn-dependent oxidoreductase</fullName>
    </submittedName>
</protein>
<evidence type="ECO:0000313" key="5">
    <source>
        <dbReference type="Proteomes" id="UP000239494"/>
    </source>
</evidence>
<dbReference type="CDD" id="cd08273">
    <property type="entry name" value="MDR8"/>
    <property type="match status" value="1"/>
</dbReference>
<dbReference type="Gene3D" id="3.40.50.720">
    <property type="entry name" value="NAD(P)-binding Rossmann-like Domain"/>
    <property type="match status" value="1"/>
</dbReference>
<dbReference type="InterPro" id="IPR013154">
    <property type="entry name" value="ADH-like_N"/>
</dbReference>
<keyword evidence="1" id="KW-0521">NADP</keyword>
<dbReference type="InterPro" id="IPR011032">
    <property type="entry name" value="GroES-like_sf"/>
</dbReference>
<feature type="domain" description="Enoyl reductase (ER)" evidence="3">
    <location>
        <begin position="20"/>
        <end position="344"/>
    </location>
</feature>
<dbReference type="PANTHER" id="PTHR48106">
    <property type="entry name" value="QUINONE OXIDOREDUCTASE PIG3-RELATED"/>
    <property type="match status" value="1"/>
</dbReference>
<dbReference type="AlphaFoldDB" id="A0A2T0TG70"/>
<dbReference type="SMART" id="SM00829">
    <property type="entry name" value="PKS_ER"/>
    <property type="match status" value="1"/>
</dbReference>
<keyword evidence="5" id="KW-1185">Reference proteome</keyword>
<sequence>MNSSTVSTRATEVVLPGKVGTDGLEVRTRELAAPAAGQVVLRMEASGVSFAEQQMRRGKYYDQPAFPFVPGYDVVGTVTAVGAGVDPGLVGRRFAAATKIGGWASSLLLDAGDLVAVPEGVSAAAAETVAVNGVTAWQMLHRSAKVRSGGTIVVLGANGGVGSTLAQLARHAGIKVIGTASPRHHDTLRELGVVPVDYRDPAMYERIREIAPDGVDAVFDHVGGAGLHKSWELVRKGGTLVSYGTAATKDDEGNSQLPVLKSFFRLLAWNYLPNGKGASFYNFWAGKRRLETFRGRLRDDLTRVLALVADGVLTPQIAAEFPLAKAGEALALAESRTVAGKIVIVPDVPRP</sequence>
<dbReference type="Proteomes" id="UP000239494">
    <property type="component" value="Unassembled WGS sequence"/>
</dbReference>
<evidence type="ECO:0000259" key="3">
    <source>
        <dbReference type="SMART" id="SM00829"/>
    </source>
</evidence>
<reference evidence="4 5" key="1">
    <citation type="submission" date="2018-03" db="EMBL/GenBank/DDBJ databases">
        <title>Genomic Encyclopedia of Archaeal and Bacterial Type Strains, Phase II (KMG-II): from individual species to whole genera.</title>
        <authorList>
            <person name="Goeker M."/>
        </authorList>
    </citation>
    <scope>NUCLEOTIDE SEQUENCE [LARGE SCALE GENOMIC DNA]</scope>
    <source>
        <strain evidence="4 5">DSM 44720</strain>
    </source>
</reference>
<keyword evidence="2" id="KW-0560">Oxidoreductase</keyword>
<organism evidence="4 5">
    <name type="scientific">Umezawaea tangerina</name>
    <dbReference type="NCBI Taxonomy" id="84725"/>
    <lineage>
        <taxon>Bacteria</taxon>
        <taxon>Bacillati</taxon>
        <taxon>Actinomycetota</taxon>
        <taxon>Actinomycetes</taxon>
        <taxon>Pseudonocardiales</taxon>
        <taxon>Pseudonocardiaceae</taxon>
        <taxon>Umezawaea</taxon>
    </lineage>
</organism>
<gene>
    <name evidence="4" type="ORF">CLV43_102204</name>
</gene>
<proteinExistence type="predicted"/>
<comment type="caution">
    <text evidence="4">The sequence shown here is derived from an EMBL/GenBank/DDBJ whole genome shotgun (WGS) entry which is preliminary data.</text>
</comment>
<dbReference type="OrthoDB" id="2665481at2"/>
<dbReference type="Pfam" id="PF08240">
    <property type="entry name" value="ADH_N"/>
    <property type="match status" value="1"/>
</dbReference>
<dbReference type="EMBL" id="PVTF01000002">
    <property type="protein sequence ID" value="PRY44639.1"/>
    <property type="molecule type" value="Genomic_DNA"/>
</dbReference>
<dbReference type="InterPro" id="IPR020843">
    <property type="entry name" value="ER"/>
</dbReference>